<dbReference type="PROSITE" id="PS01167">
    <property type="entry name" value="RIBOSOMAL_L17"/>
    <property type="match status" value="1"/>
</dbReference>
<protein>
    <recommendedName>
        <fullName evidence="4">Large ribosomal subunit protein bL17</fullName>
    </recommendedName>
</protein>
<dbReference type="InterPro" id="IPR047859">
    <property type="entry name" value="Ribosomal_bL17_CS"/>
</dbReference>
<name>A0A0H4T9C2_9BACT</name>
<organism evidence="7">
    <name type="scientific">uncultured bacterium Rifle_16ft_4_minimus_37862</name>
    <dbReference type="NCBI Taxonomy" id="1665157"/>
    <lineage>
        <taxon>Bacteria</taxon>
        <taxon>environmental samples</taxon>
    </lineage>
</organism>
<gene>
    <name evidence="4" type="primary">rplQ</name>
</gene>
<dbReference type="HAMAP" id="MF_01368">
    <property type="entry name" value="Ribosomal_bL17"/>
    <property type="match status" value="1"/>
</dbReference>
<evidence type="ECO:0000313" key="7">
    <source>
        <dbReference type="EMBL" id="AKQ03077.1"/>
    </source>
</evidence>
<dbReference type="GO" id="GO:0003735">
    <property type="term" value="F:structural constituent of ribosome"/>
    <property type="evidence" value="ECO:0007669"/>
    <property type="project" value="InterPro"/>
</dbReference>
<dbReference type="Pfam" id="PF01196">
    <property type="entry name" value="Ribosomal_L17"/>
    <property type="match status" value="1"/>
</dbReference>
<dbReference type="GO" id="GO:0022625">
    <property type="term" value="C:cytosolic large ribosomal subunit"/>
    <property type="evidence" value="ECO:0007669"/>
    <property type="project" value="TreeGrafter"/>
</dbReference>
<dbReference type="InterPro" id="IPR036373">
    <property type="entry name" value="Ribosomal_bL17_sf"/>
</dbReference>
<dbReference type="FunFam" id="3.90.1030.10:FF:000001">
    <property type="entry name" value="50S ribosomal protein L17"/>
    <property type="match status" value="1"/>
</dbReference>
<dbReference type="SUPFAM" id="SSF64263">
    <property type="entry name" value="Prokaryotic ribosomal protein L17"/>
    <property type="match status" value="1"/>
</dbReference>
<reference evidence="7" key="1">
    <citation type="journal article" date="2015" name="ISME J.">
        <title>Aquifer environment selects for microbial species cohorts in sediment and groundwater.</title>
        <authorList>
            <person name="Hug L.A."/>
            <person name="Thomas B.C."/>
            <person name="Brown C.T."/>
            <person name="Frischkorn K.R."/>
            <person name="Williams K.H."/>
            <person name="Tringe S.G."/>
            <person name="Banfield J.F."/>
        </authorList>
    </citation>
    <scope>NUCLEOTIDE SEQUENCE</scope>
</reference>
<dbReference type="PANTHER" id="PTHR14413:SF16">
    <property type="entry name" value="LARGE RIBOSOMAL SUBUNIT PROTEIN BL17M"/>
    <property type="match status" value="1"/>
</dbReference>
<dbReference type="AlphaFoldDB" id="A0A0H4T9C2"/>
<dbReference type="NCBIfam" id="TIGR00059">
    <property type="entry name" value="L17"/>
    <property type="match status" value="1"/>
</dbReference>
<dbReference type="PANTHER" id="PTHR14413">
    <property type="entry name" value="RIBOSOMAL PROTEIN L17"/>
    <property type="match status" value="1"/>
</dbReference>
<sequence>MRHRKAGFKLGRLTQHRWALFRNLLVALFRHERIQTTEAKAKAVRGLAERMITLAKRDSLHARRQVLSMVPDTEVVGQLFGTIAPRFGDRNGGYTRIIKAGRRPGDNAPVVLLELVDRAERPKEKERKAEKKEKAPRGAAGAPGKRKKREKSAAASA</sequence>
<dbReference type="Gene3D" id="3.90.1030.10">
    <property type="entry name" value="Ribosomal protein L17"/>
    <property type="match status" value="1"/>
</dbReference>
<evidence type="ECO:0000256" key="2">
    <source>
        <dbReference type="ARBA" id="ARBA00022980"/>
    </source>
</evidence>
<proteinExistence type="inferred from homology"/>
<keyword evidence="2 4" id="KW-0689">Ribosomal protein</keyword>
<dbReference type="InterPro" id="IPR000456">
    <property type="entry name" value="Ribosomal_bL17"/>
</dbReference>
<evidence type="ECO:0000256" key="3">
    <source>
        <dbReference type="ARBA" id="ARBA00023274"/>
    </source>
</evidence>
<comment type="similarity">
    <text evidence="1 4 5">Belongs to the bacterial ribosomal protein bL17 family.</text>
</comment>
<dbReference type="GO" id="GO:0006412">
    <property type="term" value="P:translation"/>
    <property type="evidence" value="ECO:0007669"/>
    <property type="project" value="UniProtKB-UniRule"/>
</dbReference>
<feature type="region of interest" description="Disordered" evidence="6">
    <location>
        <begin position="116"/>
        <end position="157"/>
    </location>
</feature>
<accession>A0A0H4T9C2</accession>
<comment type="subunit">
    <text evidence="4">Part of the 50S ribosomal subunit. Contacts protein L32.</text>
</comment>
<keyword evidence="3 4" id="KW-0687">Ribonucleoprotein</keyword>
<evidence type="ECO:0000256" key="5">
    <source>
        <dbReference type="RuleBase" id="RU000660"/>
    </source>
</evidence>
<feature type="compositionally biased region" description="Basic and acidic residues" evidence="6">
    <location>
        <begin position="116"/>
        <end position="136"/>
    </location>
</feature>
<dbReference type="EMBL" id="KT007007">
    <property type="protein sequence ID" value="AKQ03077.1"/>
    <property type="molecule type" value="Genomic_DNA"/>
</dbReference>
<evidence type="ECO:0000256" key="4">
    <source>
        <dbReference type="HAMAP-Rule" id="MF_01368"/>
    </source>
</evidence>
<evidence type="ECO:0000256" key="1">
    <source>
        <dbReference type="ARBA" id="ARBA00008777"/>
    </source>
</evidence>
<evidence type="ECO:0000256" key="6">
    <source>
        <dbReference type="SAM" id="MobiDB-lite"/>
    </source>
</evidence>